<gene>
    <name evidence="2" type="ORF">BST99_11305</name>
</gene>
<feature type="transmembrane region" description="Helical" evidence="1">
    <location>
        <begin position="208"/>
        <end position="227"/>
    </location>
</feature>
<evidence type="ECO:0000256" key="1">
    <source>
        <dbReference type="SAM" id="Phobius"/>
    </source>
</evidence>
<dbReference type="OrthoDB" id="1439867at2"/>
<evidence type="ECO:0000313" key="3">
    <source>
        <dbReference type="Proteomes" id="UP000239366"/>
    </source>
</evidence>
<dbReference type="AlphaFoldDB" id="A0A2S7T9G7"/>
<evidence type="ECO:0000313" key="2">
    <source>
        <dbReference type="EMBL" id="PQJ16231.1"/>
    </source>
</evidence>
<feature type="transmembrane region" description="Helical" evidence="1">
    <location>
        <begin position="76"/>
        <end position="107"/>
    </location>
</feature>
<feature type="transmembrane region" description="Helical" evidence="1">
    <location>
        <begin position="239"/>
        <end position="257"/>
    </location>
</feature>
<feature type="transmembrane region" description="Helical" evidence="1">
    <location>
        <begin position="43"/>
        <end position="64"/>
    </location>
</feature>
<sequence length="310" mass="35280">MISSFFNKTKPINYAVLLSFLFVFYWVSFFVLPQSLENEPSWWIRGLASALLILTVIGVSFIVRRSKVTEYNSLPMLFYVVIACSFAVFFDDSPLVIANFFVLLSAYKLIYLNPEKKPALDFYNASLMVAIGALFDPMSIVFLLAVGMGVYMNDKSAIKDWLALLAALLTAFLLLGSWSAIQGEGIWVGFTLWKDVSLFDFSTFDWRVHGWFLGFLVFFVLLAFLFNIRQGHQVVGKIIPLRLISVYLILTVALFILRGVERPATLMYAYFPACILAAFYIENIQKVLWKQIFLVLALLIPFITLILALL</sequence>
<keyword evidence="1" id="KW-0472">Membrane</keyword>
<dbReference type="Proteomes" id="UP000239366">
    <property type="component" value="Unassembled WGS sequence"/>
</dbReference>
<feature type="transmembrane region" description="Helical" evidence="1">
    <location>
        <begin position="263"/>
        <end position="281"/>
    </location>
</feature>
<proteinExistence type="predicted"/>
<comment type="caution">
    <text evidence="2">The sequence shown here is derived from an EMBL/GenBank/DDBJ whole genome shotgun (WGS) entry which is preliminary data.</text>
</comment>
<protein>
    <recommendedName>
        <fullName evidence="4">Glycosyltransferase RgtA/B/C/D-like domain-containing protein</fullName>
    </recommendedName>
</protein>
<evidence type="ECO:0008006" key="4">
    <source>
        <dbReference type="Google" id="ProtNLM"/>
    </source>
</evidence>
<feature type="transmembrane region" description="Helical" evidence="1">
    <location>
        <begin position="162"/>
        <end position="181"/>
    </location>
</feature>
<organism evidence="2 3">
    <name type="scientific">Aureicoccus marinus</name>
    <dbReference type="NCBI Taxonomy" id="754435"/>
    <lineage>
        <taxon>Bacteria</taxon>
        <taxon>Pseudomonadati</taxon>
        <taxon>Bacteroidota</taxon>
        <taxon>Flavobacteriia</taxon>
        <taxon>Flavobacteriales</taxon>
        <taxon>Flavobacteriaceae</taxon>
        <taxon>Aureicoccus</taxon>
    </lineage>
</organism>
<feature type="transmembrane region" description="Helical" evidence="1">
    <location>
        <begin position="12"/>
        <end position="31"/>
    </location>
</feature>
<keyword evidence="1" id="KW-0812">Transmembrane</keyword>
<name>A0A2S7T9G7_9FLAO</name>
<reference evidence="3" key="1">
    <citation type="submission" date="2016-11" db="EMBL/GenBank/DDBJ databases">
        <title>Trade-off between light-utilization and light-protection in marine flavobacteria.</title>
        <authorList>
            <person name="Kumagai Y."/>
            <person name="Yoshizawa S."/>
            <person name="Kogure K."/>
        </authorList>
    </citation>
    <scope>NUCLEOTIDE SEQUENCE [LARGE SCALE GENOMIC DNA]</scope>
    <source>
        <strain evidence="3">SG-18</strain>
    </source>
</reference>
<dbReference type="RefSeq" id="WP_105001906.1">
    <property type="nucleotide sequence ID" value="NZ_MQVX01000001.1"/>
</dbReference>
<feature type="transmembrane region" description="Helical" evidence="1">
    <location>
        <begin position="127"/>
        <end position="150"/>
    </location>
</feature>
<keyword evidence="1" id="KW-1133">Transmembrane helix</keyword>
<accession>A0A2S7T9G7</accession>
<keyword evidence="3" id="KW-1185">Reference proteome</keyword>
<feature type="transmembrane region" description="Helical" evidence="1">
    <location>
        <begin position="288"/>
        <end position="309"/>
    </location>
</feature>
<dbReference type="EMBL" id="MQVX01000001">
    <property type="protein sequence ID" value="PQJ16231.1"/>
    <property type="molecule type" value="Genomic_DNA"/>
</dbReference>